<proteinExistence type="predicted"/>
<keyword evidence="1" id="KW-1133">Transmembrane helix</keyword>
<dbReference type="CDD" id="cd09917">
    <property type="entry name" value="F-box_SF"/>
    <property type="match status" value="1"/>
</dbReference>
<keyword evidence="4" id="KW-1185">Reference proteome</keyword>
<comment type="caution">
    <text evidence="3">The sequence shown here is derived from an EMBL/GenBank/DDBJ whole genome shotgun (WGS) entry which is preliminary data.</text>
</comment>
<keyword evidence="1" id="KW-0472">Membrane</keyword>
<evidence type="ECO:0000313" key="3">
    <source>
        <dbReference type="EMBL" id="KAF2098679.1"/>
    </source>
</evidence>
<dbReference type="PROSITE" id="PS50181">
    <property type="entry name" value="FBOX"/>
    <property type="match status" value="1"/>
</dbReference>
<reference evidence="3" key="1">
    <citation type="journal article" date="2020" name="Stud. Mycol.">
        <title>101 Dothideomycetes genomes: a test case for predicting lifestyles and emergence of pathogens.</title>
        <authorList>
            <person name="Haridas S."/>
            <person name="Albert R."/>
            <person name="Binder M."/>
            <person name="Bloem J."/>
            <person name="Labutti K."/>
            <person name="Salamov A."/>
            <person name="Andreopoulos B."/>
            <person name="Baker S."/>
            <person name="Barry K."/>
            <person name="Bills G."/>
            <person name="Bluhm B."/>
            <person name="Cannon C."/>
            <person name="Castanera R."/>
            <person name="Culley D."/>
            <person name="Daum C."/>
            <person name="Ezra D."/>
            <person name="Gonzalez J."/>
            <person name="Henrissat B."/>
            <person name="Kuo A."/>
            <person name="Liang C."/>
            <person name="Lipzen A."/>
            <person name="Lutzoni F."/>
            <person name="Magnuson J."/>
            <person name="Mondo S."/>
            <person name="Nolan M."/>
            <person name="Ohm R."/>
            <person name="Pangilinan J."/>
            <person name="Park H.-J."/>
            <person name="Ramirez L."/>
            <person name="Alfaro M."/>
            <person name="Sun H."/>
            <person name="Tritt A."/>
            <person name="Yoshinaga Y."/>
            <person name="Zwiers L.-H."/>
            <person name="Turgeon B."/>
            <person name="Goodwin S."/>
            <person name="Spatafora J."/>
            <person name="Crous P."/>
            <person name="Grigoriev I."/>
        </authorList>
    </citation>
    <scope>NUCLEOTIDE SEQUENCE</scope>
    <source>
        <strain evidence="3">CBS 133067</strain>
    </source>
</reference>
<dbReference type="Pfam" id="PF00646">
    <property type="entry name" value="F-box"/>
    <property type="match status" value="1"/>
</dbReference>
<dbReference type="OrthoDB" id="5281164at2759"/>
<evidence type="ECO:0000259" key="2">
    <source>
        <dbReference type="PROSITE" id="PS50181"/>
    </source>
</evidence>
<evidence type="ECO:0000313" key="4">
    <source>
        <dbReference type="Proteomes" id="UP000799772"/>
    </source>
</evidence>
<protein>
    <recommendedName>
        <fullName evidence="2">F-box domain-containing protein</fullName>
    </recommendedName>
</protein>
<accession>A0A9P4MAE4</accession>
<feature type="transmembrane region" description="Helical" evidence="1">
    <location>
        <begin position="415"/>
        <end position="436"/>
    </location>
</feature>
<feature type="domain" description="F-box" evidence="2">
    <location>
        <begin position="228"/>
        <end position="274"/>
    </location>
</feature>
<dbReference type="EMBL" id="ML978126">
    <property type="protein sequence ID" value="KAF2098679.1"/>
    <property type="molecule type" value="Genomic_DNA"/>
</dbReference>
<feature type="transmembrane region" description="Helical" evidence="1">
    <location>
        <begin position="148"/>
        <end position="170"/>
    </location>
</feature>
<dbReference type="InterPro" id="IPR001810">
    <property type="entry name" value="F-box_dom"/>
</dbReference>
<dbReference type="Proteomes" id="UP000799772">
    <property type="component" value="Unassembled WGS sequence"/>
</dbReference>
<organism evidence="3 4">
    <name type="scientific">Rhizodiscina lignyota</name>
    <dbReference type="NCBI Taxonomy" id="1504668"/>
    <lineage>
        <taxon>Eukaryota</taxon>
        <taxon>Fungi</taxon>
        <taxon>Dikarya</taxon>
        <taxon>Ascomycota</taxon>
        <taxon>Pezizomycotina</taxon>
        <taxon>Dothideomycetes</taxon>
        <taxon>Pleosporomycetidae</taxon>
        <taxon>Aulographales</taxon>
        <taxon>Rhizodiscinaceae</taxon>
        <taxon>Rhizodiscina</taxon>
    </lineage>
</organism>
<gene>
    <name evidence="3" type="ORF">NA57DRAFT_56326</name>
</gene>
<dbReference type="AlphaFoldDB" id="A0A9P4MAE4"/>
<sequence>MTAIFGNAADVYTVISGAKIDAFTTPDSMAGSSCPQSCWCGCIYCSHMYFEDVSSNETGGAIYHLGTVWGIHYFDQLDHALAGAGFKMLDWESDAVPWCGWQRTLKVYDAGIYRGWLDIRTGDHQNISSQDSARISAVLTAQYPFVEIMILLVVLVFPVILIIFIYWWSYHSKKHGLDRRHRIVRGSSATREKPKEKKQVTTKISKSQRSQWSLYLQQLGCGYRKEQSASLLMLPNELQLIIVSFLDFHDVRRLGMTCNFYNYLVSGSTLQERRDLHKSVLREEEQQISTSDQRVCWSCEHIRQKEWFRDGQLPGHEGNRSCIVCQRKWGEFNHGQRFMVGGGTACMVLCPRCDRLSNAESFSADDDGNLCGTCDDSVKYVDDWYFKFRVWQVIFGIVLFALACSGNFAFHVWAWSVTVTMSILAIFGSLTLMFVESRWSRTPGVPRWCCYAQGVVAALWLATSIAVTCEGIISHRPGNIRFDSRAVGVTTLNWTEFIFSLSAGLLSSNRVIDFVYRFHLNMKPTSDSQNATGGNF</sequence>
<name>A0A9P4MAE4_9PEZI</name>
<feature type="transmembrane region" description="Helical" evidence="1">
    <location>
        <begin position="390"/>
        <end position="409"/>
    </location>
</feature>
<dbReference type="SUPFAM" id="SSF81383">
    <property type="entry name" value="F-box domain"/>
    <property type="match status" value="1"/>
</dbReference>
<dbReference type="InterPro" id="IPR036047">
    <property type="entry name" value="F-box-like_dom_sf"/>
</dbReference>
<evidence type="ECO:0000256" key="1">
    <source>
        <dbReference type="SAM" id="Phobius"/>
    </source>
</evidence>
<keyword evidence="1" id="KW-0812">Transmembrane</keyword>